<evidence type="ECO:0000313" key="2">
    <source>
        <dbReference type="EMBL" id="GEN97452.1"/>
    </source>
</evidence>
<name>A0A512ACS9_STRCR</name>
<feature type="transmembrane region" description="Helical" evidence="1">
    <location>
        <begin position="82"/>
        <end position="107"/>
    </location>
</feature>
<organism evidence="2 3">
    <name type="scientific">Streptococcus cristatus</name>
    <dbReference type="NCBI Taxonomy" id="45634"/>
    <lineage>
        <taxon>Bacteria</taxon>
        <taxon>Bacillati</taxon>
        <taxon>Bacillota</taxon>
        <taxon>Bacilli</taxon>
        <taxon>Lactobacillales</taxon>
        <taxon>Streptococcaceae</taxon>
        <taxon>Streptococcus</taxon>
    </lineage>
</organism>
<evidence type="ECO:0008006" key="4">
    <source>
        <dbReference type="Google" id="ProtNLM"/>
    </source>
</evidence>
<keyword evidence="1" id="KW-0472">Membrane</keyword>
<feature type="transmembrane region" description="Helical" evidence="1">
    <location>
        <begin position="47"/>
        <end position="70"/>
    </location>
</feature>
<dbReference type="EMBL" id="BJYQ01000080">
    <property type="protein sequence ID" value="GEN97452.1"/>
    <property type="molecule type" value="Genomic_DNA"/>
</dbReference>
<keyword evidence="1" id="KW-0812">Transmembrane</keyword>
<sequence>MNKLPPLQKKANQDLNIIAILTGLSFTVYLFYREQLLALIHQTSIPVWIRLLALATYQFAVAGLGTVLVMVRRKENWKTYGLVTKGLLPTLIQTTLICLPLLLFLSITRKIHNYLPFQSIPLTQEILASYFPTNILGYLLISLI</sequence>
<gene>
    <name evidence="2" type="ORF">SOL01_13260</name>
</gene>
<comment type="caution">
    <text evidence="2">The sequence shown here is derived from an EMBL/GenBank/DDBJ whole genome shotgun (WGS) entry which is preliminary data.</text>
</comment>
<reference evidence="2 3" key="1">
    <citation type="submission" date="2019-07" db="EMBL/GenBank/DDBJ databases">
        <title>Whole genome shotgun sequence of Streptococcus oligofermentans NBRC 106105.</title>
        <authorList>
            <person name="Hosoyama A."/>
            <person name="Uohara A."/>
            <person name="Ohji S."/>
            <person name="Ichikawa N."/>
        </authorList>
    </citation>
    <scope>NUCLEOTIDE SEQUENCE [LARGE SCALE GENOMIC DNA]</scope>
    <source>
        <strain evidence="2 3">NBRC 106105</strain>
    </source>
</reference>
<dbReference type="AlphaFoldDB" id="A0A512ACS9"/>
<evidence type="ECO:0000313" key="3">
    <source>
        <dbReference type="Proteomes" id="UP000321868"/>
    </source>
</evidence>
<feature type="transmembrane region" description="Helical" evidence="1">
    <location>
        <begin position="15"/>
        <end position="32"/>
    </location>
</feature>
<accession>A0A512ACS9</accession>
<proteinExistence type="predicted"/>
<keyword evidence="1" id="KW-1133">Transmembrane helix</keyword>
<evidence type="ECO:0000256" key="1">
    <source>
        <dbReference type="SAM" id="Phobius"/>
    </source>
</evidence>
<dbReference type="Proteomes" id="UP000321868">
    <property type="component" value="Unassembled WGS sequence"/>
</dbReference>
<dbReference type="RefSeq" id="WP_231913928.1">
    <property type="nucleotide sequence ID" value="NZ_BJYQ01000080.1"/>
</dbReference>
<protein>
    <recommendedName>
        <fullName evidence="4">CAAX amino terminal protease self-immunity</fullName>
    </recommendedName>
</protein>